<dbReference type="PROSITE" id="PS51186">
    <property type="entry name" value="GNAT"/>
    <property type="match status" value="1"/>
</dbReference>
<dbReference type="CDD" id="cd04301">
    <property type="entry name" value="NAT_SF"/>
    <property type="match status" value="1"/>
</dbReference>
<accession>A0A1C4U234</accession>
<proteinExistence type="predicted"/>
<protein>
    <submittedName>
        <fullName evidence="4">Acetyltransferase (GNAT) family protein</fullName>
    </submittedName>
</protein>
<feature type="domain" description="N-acetyltransferase" evidence="3">
    <location>
        <begin position="1"/>
        <end position="143"/>
    </location>
</feature>
<dbReference type="PANTHER" id="PTHR43877">
    <property type="entry name" value="AMINOALKYLPHOSPHONATE N-ACETYLTRANSFERASE-RELATED-RELATED"/>
    <property type="match status" value="1"/>
</dbReference>
<keyword evidence="5" id="KW-1185">Reference proteome</keyword>
<sequence>MRPDGGDAVLTDWQHVHNVIIATEPLSVEEIRVRAHRNRLTATYHGDTLVGCSTVRPPADDRATATVIIRVLPEHRRQGFGEQMYVEALATAYEIGARVIETVVLASNEEGLRFAERHGYVEIDRYILDGDTTPFIDLRLTDTAG</sequence>
<evidence type="ECO:0000256" key="2">
    <source>
        <dbReference type="ARBA" id="ARBA00023315"/>
    </source>
</evidence>
<dbReference type="Gene3D" id="3.40.630.30">
    <property type="match status" value="1"/>
</dbReference>
<gene>
    <name evidence="4" type="ORF">GA0070607_0031</name>
</gene>
<dbReference type="EMBL" id="LT607412">
    <property type="protein sequence ID" value="SCE65704.1"/>
    <property type="molecule type" value="Genomic_DNA"/>
</dbReference>
<organism evidence="4 5">
    <name type="scientific">Micromonospora coriariae</name>
    <dbReference type="NCBI Taxonomy" id="285665"/>
    <lineage>
        <taxon>Bacteria</taxon>
        <taxon>Bacillati</taxon>
        <taxon>Actinomycetota</taxon>
        <taxon>Actinomycetes</taxon>
        <taxon>Micromonosporales</taxon>
        <taxon>Micromonosporaceae</taxon>
        <taxon>Micromonospora</taxon>
    </lineage>
</organism>
<keyword evidence="1 4" id="KW-0808">Transferase</keyword>
<keyword evidence="2" id="KW-0012">Acyltransferase</keyword>
<dbReference type="PANTHER" id="PTHR43877:SF1">
    <property type="entry name" value="ACETYLTRANSFERASE"/>
    <property type="match status" value="1"/>
</dbReference>
<evidence type="ECO:0000313" key="5">
    <source>
        <dbReference type="Proteomes" id="UP000198243"/>
    </source>
</evidence>
<evidence type="ECO:0000256" key="1">
    <source>
        <dbReference type="ARBA" id="ARBA00022679"/>
    </source>
</evidence>
<dbReference type="InterPro" id="IPR000182">
    <property type="entry name" value="GNAT_dom"/>
</dbReference>
<dbReference type="AlphaFoldDB" id="A0A1C4U234"/>
<dbReference type="Pfam" id="PF00583">
    <property type="entry name" value="Acetyltransf_1"/>
    <property type="match status" value="1"/>
</dbReference>
<dbReference type="InterPro" id="IPR050832">
    <property type="entry name" value="Bact_Acetyltransf"/>
</dbReference>
<reference evidence="5" key="1">
    <citation type="submission" date="2016-06" db="EMBL/GenBank/DDBJ databases">
        <authorList>
            <person name="Varghese N."/>
            <person name="Submissions Spin"/>
        </authorList>
    </citation>
    <scope>NUCLEOTIDE SEQUENCE [LARGE SCALE GENOMIC DNA]</scope>
    <source>
        <strain evidence="5">DSM 44875</strain>
    </source>
</reference>
<name>A0A1C4U234_9ACTN</name>
<dbReference type="Proteomes" id="UP000198243">
    <property type="component" value="Chromosome I"/>
</dbReference>
<evidence type="ECO:0000313" key="4">
    <source>
        <dbReference type="EMBL" id="SCE65704.1"/>
    </source>
</evidence>
<dbReference type="InterPro" id="IPR016181">
    <property type="entry name" value="Acyl_CoA_acyltransferase"/>
</dbReference>
<dbReference type="SUPFAM" id="SSF55729">
    <property type="entry name" value="Acyl-CoA N-acyltransferases (Nat)"/>
    <property type="match status" value="1"/>
</dbReference>
<dbReference type="GO" id="GO:0016747">
    <property type="term" value="F:acyltransferase activity, transferring groups other than amino-acyl groups"/>
    <property type="evidence" value="ECO:0007669"/>
    <property type="project" value="InterPro"/>
</dbReference>
<evidence type="ECO:0000259" key="3">
    <source>
        <dbReference type="PROSITE" id="PS51186"/>
    </source>
</evidence>